<name>A0A059E590_9PROT</name>
<dbReference type="OrthoDB" id="9807941at2"/>
<dbReference type="Gene3D" id="1.20.5.340">
    <property type="match status" value="1"/>
</dbReference>
<evidence type="ECO:0008006" key="4">
    <source>
        <dbReference type="Google" id="ProtNLM"/>
    </source>
</evidence>
<accession>A0A059E590</accession>
<evidence type="ECO:0000256" key="1">
    <source>
        <dbReference type="SAM" id="MobiDB-lite"/>
    </source>
</evidence>
<feature type="compositionally biased region" description="Pro residues" evidence="1">
    <location>
        <begin position="470"/>
        <end position="485"/>
    </location>
</feature>
<dbReference type="AlphaFoldDB" id="A0A059E590"/>
<dbReference type="STRING" id="1280948.HY36_15415"/>
<sequence length="600" mass="66491">MWFLLIQILLLMLLAALAGAALVYWWMRNRYEDVTESYEELMENSAMSELRAGVTRDDLLAHFAAIEERLSAMPSPVTRDEFHANINSLGDRLRNIPTPDISPVNARLEAIETRLADSGSSFDPVISRLADLDMAVGQLKNTDLDSLEARLSRIEDSVNVLVNTEPPAMPQMPEIPAFPEIPEVDLGPIHSGLARLELALENLDVPVTDLDPIRGDFGQMEARLAEFAERLDAQRKADNESMTIRLQTLSSSLASLRVPDVDSLRDRLAKLETAISQITVPDVDLGPVTETLRQIERDLKTSPDHVRVTHNKLADLEGGTAALHSKLAALEAHVASMDRGPVDLSPLQARLATLDSALATMRVDIQSTSDTSDTSSLERRLATLQEMVVGLQDPDMSAITNSLRKMEARLNMAAVEDRLTSIEYGMAAMHHMVRTLQETAYSRTDIDYSQRVPLSQAQFTQTTTTTETPATPPPPPPPPPPPAPQPETTTTVHKIEIIRGQDPVRQAMRPDDQANLLVEAAFGEEDDLERVNGIGPMLAELLNEIGVYYFWQISEWGPDEIQWVDDKLEHFKGRILRDDWVGQAKVLALLPETANRPQSG</sequence>
<dbReference type="EMBL" id="AWFH01000008">
    <property type="protein sequence ID" value="KCZ62755.1"/>
    <property type="molecule type" value="Genomic_DNA"/>
</dbReference>
<protein>
    <recommendedName>
        <fullName evidence="4">NADH dehydrogenase subunit E</fullName>
    </recommendedName>
</protein>
<evidence type="ECO:0000313" key="2">
    <source>
        <dbReference type="EMBL" id="KCZ62755.1"/>
    </source>
</evidence>
<organism evidence="2 3">
    <name type="scientific">Hyphomonas atlantica</name>
    <dbReference type="NCBI Taxonomy" id="1280948"/>
    <lineage>
        <taxon>Bacteria</taxon>
        <taxon>Pseudomonadati</taxon>
        <taxon>Pseudomonadota</taxon>
        <taxon>Alphaproteobacteria</taxon>
        <taxon>Hyphomonadales</taxon>
        <taxon>Hyphomonadaceae</taxon>
        <taxon>Hyphomonas</taxon>
    </lineage>
</organism>
<gene>
    <name evidence="2" type="ORF">HY36_15415</name>
</gene>
<proteinExistence type="predicted"/>
<evidence type="ECO:0000313" key="3">
    <source>
        <dbReference type="Proteomes" id="UP000024547"/>
    </source>
</evidence>
<dbReference type="eggNOG" id="COG3743">
    <property type="taxonomic scope" value="Bacteria"/>
</dbReference>
<reference evidence="2 3" key="1">
    <citation type="journal article" date="2014" name="Antonie Van Leeuwenhoek">
        <title>Hyphomonas beringensis sp. nov. and Hyphomonas chukchiensis sp. nov., isolated from surface seawater of the Bering Sea and Chukchi Sea.</title>
        <authorList>
            <person name="Li C."/>
            <person name="Lai Q."/>
            <person name="Li G."/>
            <person name="Dong C."/>
            <person name="Wang J."/>
            <person name="Liao Y."/>
            <person name="Shao Z."/>
        </authorList>
    </citation>
    <scope>NUCLEOTIDE SEQUENCE [LARGE SCALE GENOMIC DNA]</scope>
    <source>
        <strain evidence="2 3">22II1-22F38</strain>
    </source>
</reference>
<feature type="compositionally biased region" description="Low complexity" evidence="1">
    <location>
        <begin position="460"/>
        <end position="469"/>
    </location>
</feature>
<feature type="region of interest" description="Disordered" evidence="1">
    <location>
        <begin position="459"/>
        <end position="489"/>
    </location>
</feature>
<comment type="caution">
    <text evidence="2">The sequence shown here is derived from an EMBL/GenBank/DDBJ whole genome shotgun (WGS) entry which is preliminary data.</text>
</comment>
<dbReference type="RefSeq" id="WP_051602563.1">
    <property type="nucleotide sequence ID" value="NZ_AWFH01000008.1"/>
</dbReference>
<keyword evidence="3" id="KW-1185">Reference proteome</keyword>
<dbReference type="PATRIC" id="fig|1280948.3.peg.1317"/>
<dbReference type="Proteomes" id="UP000024547">
    <property type="component" value="Unassembled WGS sequence"/>
</dbReference>